<reference evidence="2 3" key="1">
    <citation type="submission" date="2019-05" db="EMBL/GenBank/DDBJ databases">
        <title>Emergence of the Ug99 lineage of the wheat stem rust pathogen through somatic hybridization.</title>
        <authorList>
            <person name="Li F."/>
            <person name="Upadhyaya N.M."/>
            <person name="Sperschneider J."/>
            <person name="Matny O."/>
            <person name="Nguyen-Phuc H."/>
            <person name="Mago R."/>
            <person name="Raley C."/>
            <person name="Miller M.E."/>
            <person name="Silverstein K.A.T."/>
            <person name="Henningsen E."/>
            <person name="Hirsch C.D."/>
            <person name="Visser B."/>
            <person name="Pretorius Z.A."/>
            <person name="Steffenson B.J."/>
            <person name="Schwessinger B."/>
            <person name="Dodds P.N."/>
            <person name="Figueroa M."/>
        </authorList>
    </citation>
    <scope>NUCLEOTIDE SEQUENCE [LARGE SCALE GENOMIC DNA]</scope>
    <source>
        <strain evidence="2 3">Ug99</strain>
    </source>
</reference>
<evidence type="ECO:0000313" key="3">
    <source>
        <dbReference type="Proteomes" id="UP000325313"/>
    </source>
</evidence>
<evidence type="ECO:0000313" key="2">
    <source>
        <dbReference type="EMBL" id="KAA1111260.1"/>
    </source>
</evidence>
<evidence type="ECO:0000256" key="1">
    <source>
        <dbReference type="SAM" id="Coils"/>
    </source>
</evidence>
<protein>
    <submittedName>
        <fullName evidence="2">Uncharacterized protein</fullName>
    </submittedName>
</protein>
<name>A0A5B0QDI0_PUCGR</name>
<dbReference type="EMBL" id="VDEP01000293">
    <property type="protein sequence ID" value="KAA1111260.1"/>
    <property type="molecule type" value="Genomic_DNA"/>
</dbReference>
<organism evidence="2 3">
    <name type="scientific">Puccinia graminis f. sp. tritici</name>
    <dbReference type="NCBI Taxonomy" id="56615"/>
    <lineage>
        <taxon>Eukaryota</taxon>
        <taxon>Fungi</taxon>
        <taxon>Dikarya</taxon>
        <taxon>Basidiomycota</taxon>
        <taxon>Pucciniomycotina</taxon>
        <taxon>Pucciniomycetes</taxon>
        <taxon>Pucciniales</taxon>
        <taxon>Pucciniaceae</taxon>
        <taxon>Puccinia</taxon>
    </lineage>
</organism>
<sequence length="87" mass="9543">MVQSGKPTAGMPLREALVELEPVCHPKGRHTQGFCCVKCDPKAKTRLANQIAELRQDINSLQNSIRSMTDGTTQAMNRARDAPPQPT</sequence>
<gene>
    <name evidence="2" type="ORF">PGTUg99_004099</name>
</gene>
<accession>A0A5B0QDI0</accession>
<dbReference type="AlphaFoldDB" id="A0A5B0QDI0"/>
<proteinExistence type="predicted"/>
<comment type="caution">
    <text evidence="2">The sequence shown here is derived from an EMBL/GenBank/DDBJ whole genome shotgun (WGS) entry which is preliminary data.</text>
</comment>
<keyword evidence="1" id="KW-0175">Coiled coil</keyword>
<feature type="coiled-coil region" evidence="1">
    <location>
        <begin position="44"/>
        <end position="71"/>
    </location>
</feature>
<dbReference type="Proteomes" id="UP000325313">
    <property type="component" value="Unassembled WGS sequence"/>
</dbReference>